<evidence type="ECO:0000313" key="3">
    <source>
        <dbReference type="Proteomes" id="UP001497516"/>
    </source>
</evidence>
<dbReference type="AlphaFoldDB" id="A0AAV2EWQ5"/>
<evidence type="ECO:0000313" key="2">
    <source>
        <dbReference type="EMBL" id="CAL1390092.1"/>
    </source>
</evidence>
<protein>
    <submittedName>
        <fullName evidence="2">Uncharacterized protein</fullName>
    </submittedName>
</protein>
<feature type="region of interest" description="Disordered" evidence="1">
    <location>
        <begin position="1"/>
        <end position="35"/>
    </location>
</feature>
<accession>A0AAV2EWQ5</accession>
<evidence type="ECO:0000256" key="1">
    <source>
        <dbReference type="SAM" id="MobiDB-lite"/>
    </source>
</evidence>
<keyword evidence="3" id="KW-1185">Reference proteome</keyword>
<dbReference type="Proteomes" id="UP001497516">
    <property type="component" value="Chromosome 5"/>
</dbReference>
<proteinExistence type="predicted"/>
<dbReference type="EMBL" id="OZ034818">
    <property type="protein sequence ID" value="CAL1390092.1"/>
    <property type="molecule type" value="Genomic_DNA"/>
</dbReference>
<reference evidence="2 3" key="1">
    <citation type="submission" date="2024-04" db="EMBL/GenBank/DDBJ databases">
        <authorList>
            <person name="Fracassetti M."/>
        </authorList>
    </citation>
    <scope>NUCLEOTIDE SEQUENCE [LARGE SCALE GENOMIC DNA]</scope>
</reference>
<sequence>MEWQPTKGILKKLPKWNEPGDGRKLNPPSGSEESESLLSSPFLELISSGAVVAHLSSRFFFGRPIWLAAKKFVATVSLRRRDGARV</sequence>
<name>A0AAV2EWQ5_9ROSI</name>
<gene>
    <name evidence="2" type="ORF">LTRI10_LOCUS30901</name>
</gene>
<organism evidence="2 3">
    <name type="scientific">Linum trigynum</name>
    <dbReference type="NCBI Taxonomy" id="586398"/>
    <lineage>
        <taxon>Eukaryota</taxon>
        <taxon>Viridiplantae</taxon>
        <taxon>Streptophyta</taxon>
        <taxon>Embryophyta</taxon>
        <taxon>Tracheophyta</taxon>
        <taxon>Spermatophyta</taxon>
        <taxon>Magnoliopsida</taxon>
        <taxon>eudicotyledons</taxon>
        <taxon>Gunneridae</taxon>
        <taxon>Pentapetalae</taxon>
        <taxon>rosids</taxon>
        <taxon>fabids</taxon>
        <taxon>Malpighiales</taxon>
        <taxon>Linaceae</taxon>
        <taxon>Linum</taxon>
    </lineage>
</organism>